<feature type="compositionally biased region" description="Basic residues" evidence="1">
    <location>
        <begin position="1"/>
        <end position="10"/>
    </location>
</feature>
<reference evidence="2" key="2">
    <citation type="journal article" date="2015" name="Data Brief">
        <title>Shoot transcriptome of the giant reed, Arundo donax.</title>
        <authorList>
            <person name="Barrero R.A."/>
            <person name="Guerrero F.D."/>
            <person name="Moolhuijzen P."/>
            <person name="Goolsby J.A."/>
            <person name="Tidwell J."/>
            <person name="Bellgard S.E."/>
            <person name="Bellgard M.I."/>
        </authorList>
    </citation>
    <scope>NUCLEOTIDE SEQUENCE</scope>
    <source>
        <tissue evidence="2">Shoot tissue taken approximately 20 cm above the soil surface</tissue>
    </source>
</reference>
<dbReference type="EMBL" id="GBRH01263341">
    <property type="protein sequence ID" value="JAD34554.1"/>
    <property type="molecule type" value="Transcribed_RNA"/>
</dbReference>
<protein>
    <submittedName>
        <fullName evidence="2">Uncharacterized protein</fullName>
    </submittedName>
</protein>
<organism evidence="2">
    <name type="scientific">Arundo donax</name>
    <name type="common">Giant reed</name>
    <name type="synonym">Donax arundinaceus</name>
    <dbReference type="NCBI Taxonomy" id="35708"/>
    <lineage>
        <taxon>Eukaryota</taxon>
        <taxon>Viridiplantae</taxon>
        <taxon>Streptophyta</taxon>
        <taxon>Embryophyta</taxon>
        <taxon>Tracheophyta</taxon>
        <taxon>Spermatophyta</taxon>
        <taxon>Magnoliopsida</taxon>
        <taxon>Liliopsida</taxon>
        <taxon>Poales</taxon>
        <taxon>Poaceae</taxon>
        <taxon>PACMAD clade</taxon>
        <taxon>Arundinoideae</taxon>
        <taxon>Arundineae</taxon>
        <taxon>Arundo</taxon>
    </lineage>
</organism>
<dbReference type="AlphaFoldDB" id="A0A0A8Z577"/>
<proteinExistence type="predicted"/>
<accession>A0A0A8Z577</accession>
<reference evidence="2" key="1">
    <citation type="submission" date="2014-09" db="EMBL/GenBank/DDBJ databases">
        <authorList>
            <person name="Magalhaes I.L.F."/>
            <person name="Oliveira U."/>
            <person name="Santos F.R."/>
            <person name="Vidigal T.H.D.A."/>
            <person name="Brescovit A.D."/>
            <person name="Santos A.J."/>
        </authorList>
    </citation>
    <scope>NUCLEOTIDE SEQUENCE</scope>
    <source>
        <tissue evidence="2">Shoot tissue taken approximately 20 cm above the soil surface</tissue>
    </source>
</reference>
<name>A0A0A8Z577_ARUDO</name>
<evidence type="ECO:0000313" key="2">
    <source>
        <dbReference type="EMBL" id="JAD34554.1"/>
    </source>
</evidence>
<feature type="region of interest" description="Disordered" evidence="1">
    <location>
        <begin position="1"/>
        <end position="40"/>
    </location>
</feature>
<evidence type="ECO:0000256" key="1">
    <source>
        <dbReference type="SAM" id="MobiDB-lite"/>
    </source>
</evidence>
<sequence>MFLGKRKWKTRPYNQVNTRKRHSGSDQSLPEEFQVQLGTE</sequence>